<dbReference type="RefSeq" id="WP_149768292.1">
    <property type="nucleotide sequence ID" value="NZ_VDFQ02000001.1"/>
</dbReference>
<feature type="transmembrane region" description="Helical" evidence="1">
    <location>
        <begin position="50"/>
        <end position="83"/>
    </location>
</feature>
<accession>A0A5Q6S417</accession>
<comment type="caution">
    <text evidence="2">The sequence shown here is derived from an EMBL/GenBank/DDBJ whole genome shotgun (WGS) entry which is preliminary data.</text>
</comment>
<protein>
    <submittedName>
        <fullName evidence="2">Phage holin family protein</fullName>
    </submittedName>
</protein>
<sequence>MSHPGATGPADDAEPTIGRLVSDISRDMSTLVRSEIALAKSELRVSAKSGAVGAGLLVAVAVLLLFVITMLSMAGGFFFAWIFDRAVPLAFTWGFLVMTGVWILVVLICALLGIRFLKRIKAPEKTIATVQEIPAALKGHSDAGTEITLPPSATASVTAAKQGAGKHVKP</sequence>
<feature type="transmembrane region" description="Helical" evidence="1">
    <location>
        <begin position="95"/>
        <end position="117"/>
    </location>
</feature>
<dbReference type="Pfam" id="PF07332">
    <property type="entry name" value="Phage_holin_3_6"/>
    <property type="match status" value="1"/>
</dbReference>
<dbReference type="InterPro" id="IPR009937">
    <property type="entry name" value="Phage_holin_3_6"/>
</dbReference>
<organism evidence="2 3">
    <name type="scientific">Mumia zhuanghuii</name>
    <dbReference type="NCBI Taxonomy" id="2585211"/>
    <lineage>
        <taxon>Bacteria</taxon>
        <taxon>Bacillati</taxon>
        <taxon>Actinomycetota</taxon>
        <taxon>Actinomycetes</taxon>
        <taxon>Propionibacteriales</taxon>
        <taxon>Nocardioidaceae</taxon>
        <taxon>Mumia</taxon>
    </lineage>
</organism>
<name>A0A5Q6S417_9ACTN</name>
<evidence type="ECO:0000313" key="2">
    <source>
        <dbReference type="EMBL" id="KAA1425118.1"/>
    </source>
</evidence>
<keyword evidence="1" id="KW-0472">Membrane</keyword>
<dbReference type="Proteomes" id="UP000307768">
    <property type="component" value="Unassembled WGS sequence"/>
</dbReference>
<keyword evidence="1" id="KW-1133">Transmembrane helix</keyword>
<dbReference type="EMBL" id="VDFQ02000001">
    <property type="protein sequence ID" value="KAA1425118.1"/>
    <property type="molecule type" value="Genomic_DNA"/>
</dbReference>
<proteinExistence type="predicted"/>
<dbReference type="AlphaFoldDB" id="A0A5Q6S417"/>
<reference evidence="2 3" key="1">
    <citation type="submission" date="2019-09" db="EMBL/GenBank/DDBJ databases">
        <title>Mumia zhuanghuii sp. nov. isolated from the intestinal contents of plateau pika (Ochotona curzoniae) in the Qinghai-Tibet plateau of China.</title>
        <authorList>
            <person name="Tian Z."/>
        </authorList>
    </citation>
    <scope>NUCLEOTIDE SEQUENCE [LARGE SCALE GENOMIC DNA]</scope>
    <source>
        <strain evidence="3">350</strain>
    </source>
</reference>
<gene>
    <name evidence="2" type="ORF">FE697_004370</name>
</gene>
<dbReference type="OrthoDB" id="3826923at2"/>
<evidence type="ECO:0000313" key="3">
    <source>
        <dbReference type="Proteomes" id="UP000307768"/>
    </source>
</evidence>
<keyword evidence="1" id="KW-0812">Transmembrane</keyword>
<evidence type="ECO:0000256" key="1">
    <source>
        <dbReference type="SAM" id="Phobius"/>
    </source>
</evidence>